<feature type="signal peptide" evidence="4">
    <location>
        <begin position="1"/>
        <end position="26"/>
    </location>
</feature>
<protein>
    <submittedName>
        <fullName evidence="8">Efflux RND transporter periplasmic adaptor subunit</fullName>
    </submittedName>
</protein>
<evidence type="ECO:0000256" key="2">
    <source>
        <dbReference type="ARBA" id="ARBA00009477"/>
    </source>
</evidence>
<dbReference type="Gene3D" id="2.40.30.170">
    <property type="match status" value="1"/>
</dbReference>
<dbReference type="EMBL" id="JAAAMJ010000017">
    <property type="protein sequence ID" value="NDV88517.1"/>
    <property type="molecule type" value="Genomic_DNA"/>
</dbReference>
<dbReference type="Gene3D" id="2.40.50.100">
    <property type="match status" value="1"/>
</dbReference>
<dbReference type="Proteomes" id="UP000476332">
    <property type="component" value="Unassembled WGS sequence"/>
</dbReference>
<comment type="subcellular location">
    <subcellularLocation>
        <location evidence="1">Cell envelope</location>
    </subcellularLocation>
</comment>
<dbReference type="AlphaFoldDB" id="A0A6L9ML02"/>
<reference evidence="8 9" key="1">
    <citation type="submission" date="2020-01" db="EMBL/GenBank/DDBJ databases">
        <title>Genomes of bacteria type strains.</title>
        <authorList>
            <person name="Chen J."/>
            <person name="Zhu S."/>
            <person name="Chen J."/>
        </authorList>
    </citation>
    <scope>NUCLEOTIDE SEQUENCE [LARGE SCALE GENOMIC DNA]</scope>
    <source>
        <strain evidence="8 9">KCTC 52919</strain>
    </source>
</reference>
<evidence type="ECO:0000313" key="9">
    <source>
        <dbReference type="Proteomes" id="UP000476332"/>
    </source>
</evidence>
<feature type="compositionally biased region" description="Low complexity" evidence="3">
    <location>
        <begin position="367"/>
        <end position="409"/>
    </location>
</feature>
<comment type="similarity">
    <text evidence="2">Belongs to the membrane fusion protein (MFP) (TC 8.A.1) family.</text>
</comment>
<dbReference type="GO" id="GO:0046677">
    <property type="term" value="P:response to antibiotic"/>
    <property type="evidence" value="ECO:0007669"/>
    <property type="project" value="TreeGrafter"/>
</dbReference>
<dbReference type="PANTHER" id="PTHR30158">
    <property type="entry name" value="ACRA/E-RELATED COMPONENT OF DRUG EFFLUX TRANSPORTER"/>
    <property type="match status" value="1"/>
</dbReference>
<dbReference type="Pfam" id="PF25944">
    <property type="entry name" value="Beta-barrel_RND"/>
    <property type="match status" value="1"/>
</dbReference>
<dbReference type="GO" id="GO:0022857">
    <property type="term" value="F:transmembrane transporter activity"/>
    <property type="evidence" value="ECO:0007669"/>
    <property type="project" value="InterPro"/>
</dbReference>
<proteinExistence type="inferred from homology"/>
<dbReference type="GO" id="GO:0005886">
    <property type="term" value="C:plasma membrane"/>
    <property type="evidence" value="ECO:0007669"/>
    <property type="project" value="TreeGrafter"/>
</dbReference>
<dbReference type="InterPro" id="IPR058627">
    <property type="entry name" value="MdtA-like_C"/>
</dbReference>
<gene>
    <name evidence="8" type="ORF">GTW51_17590</name>
</gene>
<feature type="region of interest" description="Disordered" evidence="3">
    <location>
        <begin position="115"/>
        <end position="134"/>
    </location>
</feature>
<name>A0A6L9ML02_9HYPH</name>
<evidence type="ECO:0000259" key="7">
    <source>
        <dbReference type="Pfam" id="PF25967"/>
    </source>
</evidence>
<dbReference type="NCBIfam" id="TIGR01730">
    <property type="entry name" value="RND_mfp"/>
    <property type="match status" value="1"/>
</dbReference>
<evidence type="ECO:0000256" key="3">
    <source>
        <dbReference type="SAM" id="MobiDB-lite"/>
    </source>
</evidence>
<sequence>MSGSRAFLPIAALTGLLLAVVVPAHAQGGGETPPPAVTVMTIQSRTLPVTYEYAGRVAASREVEVRARVGGILLERDFEEGARIAQGTLLFRIDSAPYEAQVALARAEVMQAEAQRGQAQRSEERARTLAQSGASSRAALDDAVSARELAEAQVAAAEAQLRTATLSLGYATVEAPVSGITSLEQVPEGSLLSTGDLLTRISQLDPIYVNFSAADREAASIRDLIDSGRLQGGANPSDLKVTIAFGDGATYDQTGTIDFTSTSIDSQTGTILSRAVLPNPDDKLLPGQFVRLQLEGLSVENAVTVPTEALMQGPQGTFVYTVNAENIAEVRPVRVDRELNGSLLLADGLSDGDRVIIEGVVKVRPNAPVAPHEAEEAPAGGQPANAVPPAADAPADASTAPAGEADAAPATPPAAVTPPEAAGDGPPAEASNAPATGDAETAPTKAAAGPPVPLTALPDGQAARDEQSGAEAGQ</sequence>
<dbReference type="InterPro" id="IPR058625">
    <property type="entry name" value="MdtA-like_BSH"/>
</dbReference>
<dbReference type="SUPFAM" id="SSF111369">
    <property type="entry name" value="HlyD-like secretion proteins"/>
    <property type="match status" value="1"/>
</dbReference>
<feature type="region of interest" description="Disordered" evidence="3">
    <location>
        <begin position="367"/>
        <end position="474"/>
    </location>
</feature>
<keyword evidence="4" id="KW-0732">Signal</keyword>
<evidence type="ECO:0000256" key="4">
    <source>
        <dbReference type="SAM" id="SignalP"/>
    </source>
</evidence>
<feature type="chain" id="PRO_5026891134" evidence="4">
    <location>
        <begin position="27"/>
        <end position="474"/>
    </location>
</feature>
<evidence type="ECO:0000259" key="6">
    <source>
        <dbReference type="Pfam" id="PF25944"/>
    </source>
</evidence>
<evidence type="ECO:0000256" key="1">
    <source>
        <dbReference type="ARBA" id="ARBA00004196"/>
    </source>
</evidence>
<comment type="caution">
    <text evidence="8">The sequence shown here is derived from an EMBL/GenBank/DDBJ whole genome shotgun (WGS) entry which is preliminary data.</text>
</comment>
<accession>A0A6L9ML02</accession>
<dbReference type="Gene3D" id="1.10.287.470">
    <property type="entry name" value="Helix hairpin bin"/>
    <property type="match status" value="1"/>
</dbReference>
<dbReference type="Gene3D" id="2.40.420.20">
    <property type="match status" value="1"/>
</dbReference>
<dbReference type="InterPro" id="IPR006143">
    <property type="entry name" value="RND_pump_MFP"/>
</dbReference>
<keyword evidence="9" id="KW-1185">Reference proteome</keyword>
<feature type="domain" description="Multidrug resistance protein MdtA-like C-terminal permuted SH3" evidence="7">
    <location>
        <begin position="301"/>
        <end position="360"/>
    </location>
</feature>
<dbReference type="InterPro" id="IPR058626">
    <property type="entry name" value="MdtA-like_b-barrel"/>
</dbReference>
<evidence type="ECO:0000313" key="8">
    <source>
        <dbReference type="EMBL" id="NDV88517.1"/>
    </source>
</evidence>
<dbReference type="Pfam" id="PF25917">
    <property type="entry name" value="BSH_RND"/>
    <property type="match status" value="1"/>
</dbReference>
<dbReference type="FunFam" id="2.40.420.20:FF:000001">
    <property type="entry name" value="Efflux RND transporter periplasmic adaptor subunit"/>
    <property type="match status" value="1"/>
</dbReference>
<feature type="domain" description="Multidrug resistance protein MdtA-like barrel-sandwich hybrid" evidence="5">
    <location>
        <begin position="61"/>
        <end position="197"/>
    </location>
</feature>
<feature type="compositionally biased region" description="Low complexity" evidence="3">
    <location>
        <begin position="417"/>
        <end position="430"/>
    </location>
</feature>
<dbReference type="RefSeq" id="WP_163045373.1">
    <property type="nucleotide sequence ID" value="NZ_JAAAMJ010000017.1"/>
</dbReference>
<organism evidence="8 9">
    <name type="scientific">Aurantimonas aggregata</name>
    <dbReference type="NCBI Taxonomy" id="2047720"/>
    <lineage>
        <taxon>Bacteria</taxon>
        <taxon>Pseudomonadati</taxon>
        <taxon>Pseudomonadota</taxon>
        <taxon>Alphaproteobacteria</taxon>
        <taxon>Hyphomicrobiales</taxon>
        <taxon>Aurantimonadaceae</taxon>
        <taxon>Aurantimonas</taxon>
    </lineage>
</organism>
<evidence type="ECO:0000259" key="5">
    <source>
        <dbReference type="Pfam" id="PF25917"/>
    </source>
</evidence>
<feature type="domain" description="Multidrug resistance protein MdtA-like beta-barrel" evidence="6">
    <location>
        <begin position="206"/>
        <end position="294"/>
    </location>
</feature>
<dbReference type="GO" id="GO:0030313">
    <property type="term" value="C:cell envelope"/>
    <property type="evidence" value="ECO:0007669"/>
    <property type="project" value="UniProtKB-SubCell"/>
</dbReference>
<dbReference type="Pfam" id="PF25967">
    <property type="entry name" value="RND-MFP_C"/>
    <property type="match status" value="1"/>
</dbReference>